<evidence type="ECO:0000313" key="2">
    <source>
        <dbReference type="Proteomes" id="UP000322917"/>
    </source>
</evidence>
<dbReference type="Proteomes" id="UP000322917">
    <property type="component" value="Unassembled WGS sequence"/>
</dbReference>
<evidence type="ECO:0000313" key="1">
    <source>
        <dbReference type="EMBL" id="SHJ24424.1"/>
    </source>
</evidence>
<keyword evidence="2" id="KW-1185">Reference proteome</keyword>
<dbReference type="AlphaFoldDB" id="A0A1M6HQR0"/>
<protein>
    <submittedName>
        <fullName evidence="1">Uncharacterized protein</fullName>
    </submittedName>
</protein>
<accession>A0A1M6HQR0</accession>
<dbReference type="EMBL" id="FQZD01000014">
    <property type="protein sequence ID" value="SHJ24424.1"/>
    <property type="molecule type" value="Genomic_DNA"/>
</dbReference>
<name>A0A1M6HQR0_9FIRM</name>
<reference evidence="1 2" key="1">
    <citation type="submission" date="2016-11" db="EMBL/GenBank/DDBJ databases">
        <authorList>
            <person name="Varghese N."/>
            <person name="Submissions S."/>
        </authorList>
    </citation>
    <scope>NUCLEOTIDE SEQUENCE [LARGE SCALE GENOMIC DNA]</scope>
    <source>
        <strain evidence="1 2">DSM 15287</strain>
    </source>
</reference>
<proteinExistence type="predicted"/>
<organism evidence="1 2">
    <name type="scientific">Propionispora hippei DSM 15287</name>
    <dbReference type="NCBI Taxonomy" id="1123003"/>
    <lineage>
        <taxon>Bacteria</taxon>
        <taxon>Bacillati</taxon>
        <taxon>Bacillota</taxon>
        <taxon>Negativicutes</taxon>
        <taxon>Selenomonadales</taxon>
        <taxon>Sporomusaceae</taxon>
        <taxon>Propionispora</taxon>
    </lineage>
</organism>
<gene>
    <name evidence="1" type="ORF">SAMN02745170_02064</name>
</gene>
<sequence length="49" mass="5701">MAKEITDQELGMVKFFIALSRLPKIGKPKIDLPKLRDAYQSIKWDLKII</sequence>
<dbReference type="RefSeq" id="WP_188128277.1">
    <property type="nucleotide sequence ID" value="NZ_FQZD01000014.1"/>
</dbReference>